<keyword evidence="6" id="KW-1185">Reference proteome</keyword>
<evidence type="ECO:0000256" key="2">
    <source>
        <dbReference type="ARBA" id="ARBA00023125"/>
    </source>
</evidence>
<dbReference type="InterPro" id="IPR036388">
    <property type="entry name" value="WH-like_DNA-bd_sf"/>
</dbReference>
<evidence type="ECO:0000256" key="1">
    <source>
        <dbReference type="ARBA" id="ARBA00023015"/>
    </source>
</evidence>
<keyword evidence="2" id="KW-0238">DNA-binding</keyword>
<evidence type="ECO:0000313" key="5">
    <source>
        <dbReference type="EMBL" id="MEO3690083.1"/>
    </source>
</evidence>
<dbReference type="Proteomes" id="UP001495147">
    <property type="component" value="Unassembled WGS sequence"/>
</dbReference>
<dbReference type="Pfam" id="PF00196">
    <property type="entry name" value="GerE"/>
    <property type="match status" value="1"/>
</dbReference>
<dbReference type="SUPFAM" id="SSF46894">
    <property type="entry name" value="C-terminal effector domain of the bipartite response regulators"/>
    <property type="match status" value="1"/>
</dbReference>
<dbReference type="CDD" id="cd06170">
    <property type="entry name" value="LuxR_C_like"/>
    <property type="match status" value="1"/>
</dbReference>
<dbReference type="PANTHER" id="PTHR44688">
    <property type="entry name" value="DNA-BINDING TRANSCRIPTIONAL ACTIVATOR DEVR_DOSR"/>
    <property type="match status" value="1"/>
</dbReference>
<reference evidence="5 6" key="1">
    <citation type="submission" date="2024-05" db="EMBL/GenBank/DDBJ databases">
        <title>Roseateles sp. DJS-2-20 16S ribosomal RNA gene Genome sequencing and assembly.</title>
        <authorList>
            <person name="Woo H."/>
        </authorList>
    </citation>
    <scope>NUCLEOTIDE SEQUENCE [LARGE SCALE GENOMIC DNA]</scope>
    <source>
        <strain evidence="5 6">DJS-2-20</strain>
    </source>
</reference>
<proteinExistence type="predicted"/>
<name>A0ABV0FVY7_9BURK</name>
<evidence type="ECO:0000256" key="3">
    <source>
        <dbReference type="ARBA" id="ARBA00023163"/>
    </source>
</evidence>
<dbReference type="PANTHER" id="PTHR44688:SF16">
    <property type="entry name" value="DNA-BINDING TRANSCRIPTIONAL ACTIVATOR DEVR_DOSR"/>
    <property type="match status" value="1"/>
</dbReference>
<organism evidence="5 6">
    <name type="scientific">Roseateles paludis</name>
    <dbReference type="NCBI Taxonomy" id="3145238"/>
    <lineage>
        <taxon>Bacteria</taxon>
        <taxon>Pseudomonadati</taxon>
        <taxon>Pseudomonadota</taxon>
        <taxon>Betaproteobacteria</taxon>
        <taxon>Burkholderiales</taxon>
        <taxon>Sphaerotilaceae</taxon>
        <taxon>Roseateles</taxon>
    </lineage>
</organism>
<dbReference type="PRINTS" id="PR00038">
    <property type="entry name" value="HTHLUXR"/>
</dbReference>
<accession>A0ABV0FVY7</accession>
<dbReference type="InterPro" id="IPR036693">
    <property type="entry name" value="TF_LuxR_autoind-bd_dom_sf"/>
</dbReference>
<gene>
    <name evidence="5" type="ORF">ABDJ85_01295</name>
</gene>
<dbReference type="InterPro" id="IPR000792">
    <property type="entry name" value="Tscrpt_reg_LuxR_C"/>
</dbReference>
<feature type="domain" description="HTH luxR-type" evidence="4">
    <location>
        <begin position="173"/>
        <end position="238"/>
    </location>
</feature>
<dbReference type="InterPro" id="IPR016032">
    <property type="entry name" value="Sig_transdc_resp-reg_C-effctor"/>
</dbReference>
<dbReference type="Pfam" id="PF03472">
    <property type="entry name" value="Autoind_bind"/>
    <property type="match status" value="1"/>
</dbReference>
<protein>
    <submittedName>
        <fullName evidence="5">Autoinducer binding domain-containing protein</fullName>
    </submittedName>
</protein>
<dbReference type="SUPFAM" id="SSF75516">
    <property type="entry name" value="Pheromone-binding domain of LuxR-like quorum-sensing transcription factors"/>
    <property type="match status" value="1"/>
</dbReference>
<keyword evidence="1" id="KW-0805">Transcription regulation</keyword>
<dbReference type="InterPro" id="IPR005143">
    <property type="entry name" value="TF_LuxR_autoind-bd_dom"/>
</dbReference>
<dbReference type="Gene3D" id="3.30.450.80">
    <property type="entry name" value="Transcription factor LuxR-like, autoinducer-binding domain"/>
    <property type="match status" value="1"/>
</dbReference>
<sequence length="240" mass="26711">MEIRLQDYTNVGLATSAPELQNQLVRMAERMEFGLVSAVLMKGPFNAPDVVIRSVANTPAAFLEISRNLDQARTDPVLHRLMQSSVPFIYDQKLYADAGAGDLWEEQAPFGYCTGISVGLHLPNDRHFLLGVDRPKNLPRSESKLTRMLADLQLLAVHAQYAAQQIFDDELEAPEPRPNLTPRELECLRWTMDGKSAYVTGQILSISASAVNFHLQNAMRKLDVASKHQAVLKCVNLGIL</sequence>
<evidence type="ECO:0000313" key="6">
    <source>
        <dbReference type="Proteomes" id="UP001495147"/>
    </source>
</evidence>
<dbReference type="EMBL" id="JBDPZD010000001">
    <property type="protein sequence ID" value="MEO3690083.1"/>
    <property type="molecule type" value="Genomic_DNA"/>
</dbReference>
<dbReference type="Gene3D" id="1.10.10.10">
    <property type="entry name" value="Winged helix-like DNA-binding domain superfamily/Winged helix DNA-binding domain"/>
    <property type="match status" value="1"/>
</dbReference>
<dbReference type="RefSeq" id="WP_347702917.1">
    <property type="nucleotide sequence ID" value="NZ_JBDPZD010000001.1"/>
</dbReference>
<dbReference type="SMART" id="SM00421">
    <property type="entry name" value="HTH_LUXR"/>
    <property type="match status" value="1"/>
</dbReference>
<keyword evidence="3" id="KW-0804">Transcription</keyword>
<comment type="caution">
    <text evidence="5">The sequence shown here is derived from an EMBL/GenBank/DDBJ whole genome shotgun (WGS) entry which is preliminary data.</text>
</comment>
<evidence type="ECO:0000259" key="4">
    <source>
        <dbReference type="PROSITE" id="PS50043"/>
    </source>
</evidence>
<dbReference type="PROSITE" id="PS50043">
    <property type="entry name" value="HTH_LUXR_2"/>
    <property type="match status" value="1"/>
</dbReference>